<accession>A0A074V456</accession>
<evidence type="ECO:0000256" key="1">
    <source>
        <dbReference type="SAM" id="MobiDB-lite"/>
    </source>
</evidence>
<feature type="compositionally biased region" description="Polar residues" evidence="1">
    <location>
        <begin position="24"/>
        <end position="36"/>
    </location>
</feature>
<name>A0A074V456_9NEIS</name>
<evidence type="ECO:0000313" key="2">
    <source>
        <dbReference type="EMBL" id="KEP99970.1"/>
    </source>
</evidence>
<feature type="region of interest" description="Disordered" evidence="1">
    <location>
        <begin position="1"/>
        <end position="36"/>
    </location>
</feature>
<gene>
    <name evidence="2" type="ORF">SASC598J21_024070</name>
</gene>
<reference evidence="2 3" key="1">
    <citation type="journal article" date="2014" name="PLoS Genet.">
        <title>Hidden diversity in honey bee gut symbionts detected by single-cell genomics.</title>
        <authorList>
            <person name="Engel P."/>
            <person name="Stepanauskas R."/>
            <person name="Moran N."/>
        </authorList>
    </citation>
    <scope>NUCLEOTIDE SEQUENCE [LARGE SCALE GENOMIC DNA]</scope>
    <source>
        <strain evidence="2 3">SCGC AB-598-J21</strain>
    </source>
</reference>
<comment type="caution">
    <text evidence="2">The sequence shown here is derived from an EMBL/GenBank/DDBJ whole genome shotgun (WGS) entry which is preliminary data.</text>
</comment>
<evidence type="ECO:0000313" key="3">
    <source>
        <dbReference type="Proteomes" id="UP000027644"/>
    </source>
</evidence>
<dbReference type="EMBL" id="AVQL01000456">
    <property type="protein sequence ID" value="KEP99970.1"/>
    <property type="molecule type" value="Genomic_DNA"/>
</dbReference>
<dbReference type="Proteomes" id="UP000027644">
    <property type="component" value="Unassembled WGS sequence"/>
</dbReference>
<organism evidence="2 3">
    <name type="scientific">Snodgrassella alvi SCGC AB-598-J21</name>
    <dbReference type="NCBI Taxonomy" id="1385367"/>
    <lineage>
        <taxon>Bacteria</taxon>
        <taxon>Pseudomonadati</taxon>
        <taxon>Pseudomonadota</taxon>
        <taxon>Betaproteobacteria</taxon>
        <taxon>Neisseriales</taxon>
        <taxon>Neisseriaceae</taxon>
        <taxon>Snodgrassella</taxon>
    </lineage>
</organism>
<proteinExistence type="predicted"/>
<dbReference type="AlphaFoldDB" id="A0A074V456"/>
<sequence>MLQLFKRTAQQPGKDYNYADKTHFSNGNRSGKFSTE</sequence>
<protein>
    <submittedName>
        <fullName evidence="2">Uncharacterized protein</fullName>
    </submittedName>
</protein>